<evidence type="ECO:0000256" key="1">
    <source>
        <dbReference type="SAM" id="MobiDB-lite"/>
    </source>
</evidence>
<sequence>MSNDSFVLIAVGIAVSTVVIGAICKCARSYDTEPATLPSVTAVQLPPMASYIPPSPPQPAVLPPESTVIIIPSEAQNQNLSTYPSEPPPSYNESVQQ</sequence>
<evidence type="ECO:0000313" key="2">
    <source>
        <dbReference type="EMBL" id="KAF9583727.1"/>
    </source>
</evidence>
<dbReference type="AlphaFoldDB" id="A0A9P6FYF2"/>
<keyword evidence="3" id="KW-1185">Reference proteome</keyword>
<protein>
    <submittedName>
        <fullName evidence="2">Uncharacterized protein</fullName>
    </submittedName>
</protein>
<gene>
    <name evidence="2" type="ORF">BGW38_008749</name>
</gene>
<name>A0A9P6FYF2_9FUNG</name>
<dbReference type="Proteomes" id="UP000780801">
    <property type="component" value="Unassembled WGS sequence"/>
</dbReference>
<reference evidence="2" key="1">
    <citation type="journal article" date="2020" name="Fungal Divers.">
        <title>Resolving the Mortierellaceae phylogeny through synthesis of multi-gene phylogenetics and phylogenomics.</title>
        <authorList>
            <person name="Vandepol N."/>
            <person name="Liber J."/>
            <person name="Desiro A."/>
            <person name="Na H."/>
            <person name="Kennedy M."/>
            <person name="Barry K."/>
            <person name="Grigoriev I.V."/>
            <person name="Miller A.N."/>
            <person name="O'Donnell K."/>
            <person name="Stajich J.E."/>
            <person name="Bonito G."/>
        </authorList>
    </citation>
    <scope>NUCLEOTIDE SEQUENCE</scope>
    <source>
        <strain evidence="2">KOD1015</strain>
    </source>
</reference>
<dbReference type="EMBL" id="JAABOA010000612">
    <property type="protein sequence ID" value="KAF9583727.1"/>
    <property type="molecule type" value="Genomic_DNA"/>
</dbReference>
<proteinExistence type="predicted"/>
<evidence type="ECO:0000313" key="3">
    <source>
        <dbReference type="Proteomes" id="UP000780801"/>
    </source>
</evidence>
<organism evidence="2 3">
    <name type="scientific">Lunasporangiospora selenospora</name>
    <dbReference type="NCBI Taxonomy" id="979761"/>
    <lineage>
        <taxon>Eukaryota</taxon>
        <taxon>Fungi</taxon>
        <taxon>Fungi incertae sedis</taxon>
        <taxon>Mucoromycota</taxon>
        <taxon>Mortierellomycotina</taxon>
        <taxon>Mortierellomycetes</taxon>
        <taxon>Mortierellales</taxon>
        <taxon>Mortierellaceae</taxon>
        <taxon>Lunasporangiospora</taxon>
    </lineage>
</organism>
<feature type="non-terminal residue" evidence="2">
    <location>
        <position position="97"/>
    </location>
</feature>
<comment type="caution">
    <text evidence="2">The sequence shown here is derived from an EMBL/GenBank/DDBJ whole genome shotgun (WGS) entry which is preliminary data.</text>
</comment>
<accession>A0A9P6FYF2</accession>
<feature type="region of interest" description="Disordered" evidence="1">
    <location>
        <begin position="77"/>
        <end position="97"/>
    </location>
</feature>